<evidence type="ECO:0000313" key="2">
    <source>
        <dbReference type="Proteomes" id="UP000318582"/>
    </source>
</evidence>
<protein>
    <submittedName>
        <fullName evidence="1">Uncharacterized protein</fullName>
    </submittedName>
</protein>
<reference evidence="1 2" key="1">
    <citation type="journal article" date="2019" name="Sci. Rep.">
        <title>Comparative genomics of chytrid fungi reveal insights into the obligate biotrophic and pathogenic lifestyle of Synchytrium endobioticum.</title>
        <authorList>
            <person name="van de Vossenberg B.T.L.H."/>
            <person name="Warris S."/>
            <person name="Nguyen H.D.T."/>
            <person name="van Gent-Pelzer M.P.E."/>
            <person name="Joly D.L."/>
            <person name="van de Geest H.C."/>
            <person name="Bonants P.J.M."/>
            <person name="Smith D.S."/>
            <person name="Levesque C.A."/>
            <person name="van der Lee T.A.J."/>
        </authorList>
    </citation>
    <scope>NUCLEOTIDE SEQUENCE [LARGE SCALE GENOMIC DNA]</scope>
    <source>
        <strain evidence="1 2">CBS 809.83</strain>
    </source>
</reference>
<dbReference type="AlphaFoldDB" id="A0A507DYX4"/>
<organism evidence="1 2">
    <name type="scientific">Powellomyces hirtus</name>
    <dbReference type="NCBI Taxonomy" id="109895"/>
    <lineage>
        <taxon>Eukaryota</taxon>
        <taxon>Fungi</taxon>
        <taxon>Fungi incertae sedis</taxon>
        <taxon>Chytridiomycota</taxon>
        <taxon>Chytridiomycota incertae sedis</taxon>
        <taxon>Chytridiomycetes</taxon>
        <taxon>Spizellomycetales</taxon>
        <taxon>Powellomycetaceae</taxon>
        <taxon>Powellomyces</taxon>
    </lineage>
</organism>
<keyword evidence="2" id="KW-1185">Reference proteome</keyword>
<gene>
    <name evidence="1" type="ORF">PhCBS80983_g04554</name>
</gene>
<accession>A0A507DYX4</accession>
<dbReference type="Proteomes" id="UP000318582">
    <property type="component" value="Unassembled WGS sequence"/>
</dbReference>
<proteinExistence type="predicted"/>
<name>A0A507DYX4_9FUNG</name>
<sequence length="250" mass="27863">MGNAAPVRVRRRTILYLEPRPGTPLRTALDEFRSTSAHKWGPTDAHAYHPHCSVTGFWEHRPMNTLTNGIDGPNTEEQAAVALVELAINAHTKNCAADQQAGTRLPPPTVLPPLIPPKKKSCLILPLKPPTEYTDLAKSISHLFGDSNLFINRLQPKRCDHISLAYYSHDNVDGVPASPQPSPAVLEQEGECFREMRLYADEVLAPLFAEGVDVGAGGWDLVYYDLVREEMEPRMGGEHEFKEIRRWPVA</sequence>
<comment type="caution">
    <text evidence="1">The sequence shown here is derived from an EMBL/GenBank/DDBJ whole genome shotgun (WGS) entry which is preliminary data.</text>
</comment>
<evidence type="ECO:0000313" key="1">
    <source>
        <dbReference type="EMBL" id="TPX56397.1"/>
    </source>
</evidence>
<dbReference type="EMBL" id="QEAQ01000076">
    <property type="protein sequence ID" value="TPX56397.1"/>
    <property type="molecule type" value="Genomic_DNA"/>
</dbReference>